<dbReference type="RefSeq" id="WP_067789257.1">
    <property type="nucleotide sequence ID" value="NZ_CP016545.1"/>
</dbReference>
<protein>
    <submittedName>
        <fullName evidence="2">Alpha/beta hydrolase family protein</fullName>
    </submittedName>
</protein>
<proteinExistence type="predicted"/>
<keyword evidence="3" id="KW-1185">Reference proteome</keyword>
<dbReference type="InterPro" id="IPR036388">
    <property type="entry name" value="WH-like_DNA-bd_sf"/>
</dbReference>
<accession>A0A1C7DBR8</accession>
<evidence type="ECO:0000259" key="1">
    <source>
        <dbReference type="SMART" id="SM00421"/>
    </source>
</evidence>
<dbReference type="SMART" id="SM00421">
    <property type="entry name" value="HTH_LUXR"/>
    <property type="match status" value="1"/>
</dbReference>
<dbReference type="SUPFAM" id="SSF46894">
    <property type="entry name" value="C-terminal effector domain of the bipartite response regulators"/>
    <property type="match status" value="1"/>
</dbReference>
<gene>
    <name evidence="2" type="ORF">A6F65_02442</name>
</gene>
<dbReference type="GO" id="GO:0006355">
    <property type="term" value="P:regulation of DNA-templated transcription"/>
    <property type="evidence" value="ECO:0007669"/>
    <property type="project" value="InterPro"/>
</dbReference>
<evidence type="ECO:0000313" key="2">
    <source>
        <dbReference type="EMBL" id="ANU08723.1"/>
    </source>
</evidence>
<dbReference type="InterPro" id="IPR029058">
    <property type="entry name" value="AB_hydrolase_fold"/>
</dbReference>
<dbReference type="KEGG" id="anh:A6F65_02442"/>
<name>A0A1C7DBR8_9SPHN</name>
<dbReference type="InterPro" id="IPR000792">
    <property type="entry name" value="Tscrpt_reg_LuxR_C"/>
</dbReference>
<dbReference type="EMBL" id="CP016545">
    <property type="protein sequence ID" value="ANU08723.1"/>
    <property type="molecule type" value="Genomic_DNA"/>
</dbReference>
<keyword evidence="2" id="KW-0378">Hydrolase</keyword>
<evidence type="ECO:0000313" key="3">
    <source>
        <dbReference type="Proteomes" id="UP000092698"/>
    </source>
</evidence>
<dbReference type="Proteomes" id="UP000092698">
    <property type="component" value="Chromosome"/>
</dbReference>
<dbReference type="OrthoDB" id="8107794at2"/>
<dbReference type="STRING" id="645517.A6F65_02442"/>
<dbReference type="AlphaFoldDB" id="A0A1C7DBR8"/>
<sequence>MTEPSDDTDALIRSAYAVVANPERLFALQGMLERASLRADGTVENMEQHLRQAGDVFDEVHLGPDADFSGFALVPQTGEPAGGAGTSAARPIVSLDRDGTVIRHREGVLGAAEVRPGTPLPAAVLGMEGGARKRLAAALETSAADGFAYLRLHAGEDDERGMMTIVSSVVRDGTPQFDLFPIGLKWNPQDGAAFAEATGLTATESELIGYVVDGRSLRDFAADRGRALGTARNQMKAVFRKLAIGSQAELVSLYAGYVKSLEIRQLHGKLPEASTASHVAKLADGTHMAFERYGKRGGQPVILLHGAIEGPFATPAMERAAADAGLELFVPWMPFYSDEVAAGKPLLTIRRFVDKLPLFMDALGIGQAPMLAASVSGAYGLATLKAFPTRFFGLVLCGFAPPLSRFGGEDKVNPIWRAPLVVGRRAPAAMDLVVRAVVRLGMRGEAYRYFDRLLVDSPVDRETLRRPDVGAVVRKAIHNRPDRAGRALAHAILVQAQDWGDWLEGHDKPVRVIIGAQDAVHAPDQQIRFCRQLGFEPVGPLVDTGGFSLFQQPARIFAKLSAMAAAGD</sequence>
<dbReference type="SUPFAM" id="SSF53474">
    <property type="entry name" value="alpha/beta-Hydrolases"/>
    <property type="match status" value="1"/>
</dbReference>
<dbReference type="GO" id="GO:0003677">
    <property type="term" value="F:DNA binding"/>
    <property type="evidence" value="ECO:0007669"/>
    <property type="project" value="InterPro"/>
</dbReference>
<reference evidence="2 3" key="1">
    <citation type="submission" date="2016-07" db="EMBL/GenBank/DDBJ databases">
        <title>Complete genome sequence of Altererythrobacter namhicola JCM 16345T, containing esterase-encoding genes.</title>
        <authorList>
            <person name="Cheng H."/>
            <person name="Wu Y.-H."/>
            <person name="Jian S.-L."/>
            <person name="Huo Y.-Y."/>
            <person name="Wang C.-S."/>
            <person name="Xu X.-W."/>
        </authorList>
    </citation>
    <scope>NUCLEOTIDE SEQUENCE [LARGE SCALE GENOMIC DNA]</scope>
    <source>
        <strain evidence="2 3">JCM 16345</strain>
    </source>
</reference>
<dbReference type="Gene3D" id="3.40.50.1820">
    <property type="entry name" value="alpha/beta hydrolase"/>
    <property type="match status" value="1"/>
</dbReference>
<dbReference type="GO" id="GO:0016787">
    <property type="term" value="F:hydrolase activity"/>
    <property type="evidence" value="ECO:0007669"/>
    <property type="project" value="UniProtKB-KW"/>
</dbReference>
<organism evidence="2 3">
    <name type="scientific">Paraurantiacibacter namhicola</name>
    <dbReference type="NCBI Taxonomy" id="645517"/>
    <lineage>
        <taxon>Bacteria</taxon>
        <taxon>Pseudomonadati</taxon>
        <taxon>Pseudomonadota</taxon>
        <taxon>Alphaproteobacteria</taxon>
        <taxon>Sphingomonadales</taxon>
        <taxon>Erythrobacteraceae</taxon>
        <taxon>Paraurantiacibacter</taxon>
    </lineage>
</organism>
<dbReference type="Gene3D" id="1.10.10.10">
    <property type="entry name" value="Winged helix-like DNA-binding domain superfamily/Winged helix DNA-binding domain"/>
    <property type="match status" value="1"/>
</dbReference>
<feature type="domain" description="HTH luxR-type" evidence="1">
    <location>
        <begin position="197"/>
        <end position="254"/>
    </location>
</feature>
<dbReference type="InterPro" id="IPR016032">
    <property type="entry name" value="Sig_transdc_resp-reg_C-effctor"/>
</dbReference>